<evidence type="ECO:0000313" key="2">
    <source>
        <dbReference type="Proteomes" id="UP000466863"/>
    </source>
</evidence>
<name>A0A6I1WUX1_9PSED</name>
<protein>
    <submittedName>
        <fullName evidence="1">Uncharacterized protein</fullName>
    </submittedName>
</protein>
<evidence type="ECO:0000313" key="1">
    <source>
        <dbReference type="EMBL" id="MQU44613.1"/>
    </source>
</evidence>
<dbReference type="AlphaFoldDB" id="A0A6I1WUX1"/>
<dbReference type="RefSeq" id="WP_153356930.1">
    <property type="nucleotide sequence ID" value="NZ_WIVV01000104.1"/>
</dbReference>
<sequence>MDYSERRKLLGEIGGKISGLKRRWRQTAIISFIKYLEMQEVYDFSQTLAQRLAFEFCGKTINSEVLVKNFKSNRDASNKFDVQKIVKDLHNRYLTEFTVYWNDSELSLAYTAKTETERLKALNHI</sequence>
<accession>A0A6I1WUX1</accession>
<dbReference type="Proteomes" id="UP000466863">
    <property type="component" value="Unassembled WGS sequence"/>
</dbReference>
<reference evidence="1 2" key="1">
    <citation type="submission" date="2019-10" db="EMBL/GenBank/DDBJ databases">
        <title>Evaluation of single-gene subtyping targets for Pseudomonas.</title>
        <authorList>
            <person name="Reichler S.J."/>
            <person name="Orsi R.H."/>
            <person name="Wiedmann M."/>
            <person name="Martin N.H."/>
            <person name="Murphy S.I."/>
        </authorList>
    </citation>
    <scope>NUCLEOTIDE SEQUENCE [LARGE SCALE GENOMIC DNA]</scope>
    <source>
        <strain evidence="1 2">FSL R10-1876</strain>
    </source>
</reference>
<organism evidence="1 2">
    <name type="scientific">Pseudomonas helleri</name>
    <dbReference type="NCBI Taxonomy" id="1608996"/>
    <lineage>
        <taxon>Bacteria</taxon>
        <taxon>Pseudomonadati</taxon>
        <taxon>Pseudomonadota</taxon>
        <taxon>Gammaproteobacteria</taxon>
        <taxon>Pseudomonadales</taxon>
        <taxon>Pseudomonadaceae</taxon>
        <taxon>Pseudomonas</taxon>
    </lineage>
</organism>
<dbReference type="EMBL" id="WIVV01000104">
    <property type="protein sequence ID" value="MQU44613.1"/>
    <property type="molecule type" value="Genomic_DNA"/>
</dbReference>
<comment type="caution">
    <text evidence="1">The sequence shown here is derived from an EMBL/GenBank/DDBJ whole genome shotgun (WGS) entry which is preliminary data.</text>
</comment>
<proteinExistence type="predicted"/>
<gene>
    <name evidence="1" type="ORF">GHO28_19170</name>
</gene>